<evidence type="ECO:0000313" key="1">
    <source>
        <dbReference type="EMBL" id="USG61475.1"/>
    </source>
</evidence>
<organism evidence="1 2">
    <name type="scientific">Sneathiella marina</name>
    <dbReference type="NCBI Taxonomy" id="2950108"/>
    <lineage>
        <taxon>Bacteria</taxon>
        <taxon>Pseudomonadati</taxon>
        <taxon>Pseudomonadota</taxon>
        <taxon>Alphaproteobacteria</taxon>
        <taxon>Sneathiellales</taxon>
        <taxon>Sneathiellaceae</taxon>
        <taxon>Sneathiella</taxon>
    </lineage>
</organism>
<name>A0ABY4W2Q1_9PROT</name>
<accession>A0ABY4W2Q1</accession>
<sequence length="178" mass="20705">MTKRSQKPDFKLIDFEEFSWMKDDPFINEEETDVVISLNEISSKSVEKTDGESSLFARKILYWNDVQLKSYDWITYVRNMSLDMQDYGSNNVLYTISFEVETPVAKATNRDWVDCTFNFRLLNSNGAYLFPIHLDWNRGCGKYLFSEQHETKTNVADVVKHIDSGVRGGNFHLRVTGC</sequence>
<reference evidence="1" key="1">
    <citation type="submission" date="2022-06" db="EMBL/GenBank/DDBJ databases">
        <title>Sneathiella actinostolidae sp. nov., isolated from a sea anemonein the Western Pacific Ocean.</title>
        <authorList>
            <person name="Wei M.J."/>
        </authorList>
    </citation>
    <scope>NUCLEOTIDE SEQUENCE</scope>
    <source>
        <strain evidence="1">PHK-P5</strain>
    </source>
</reference>
<dbReference type="Proteomes" id="UP001056291">
    <property type="component" value="Chromosome"/>
</dbReference>
<keyword evidence="2" id="KW-1185">Reference proteome</keyword>
<protein>
    <submittedName>
        <fullName evidence="1">Uncharacterized protein</fullName>
    </submittedName>
</protein>
<dbReference type="RefSeq" id="WP_251934527.1">
    <property type="nucleotide sequence ID" value="NZ_CP098747.1"/>
</dbReference>
<evidence type="ECO:0000313" key="2">
    <source>
        <dbReference type="Proteomes" id="UP001056291"/>
    </source>
</evidence>
<dbReference type="EMBL" id="CP098747">
    <property type="protein sequence ID" value="USG61475.1"/>
    <property type="molecule type" value="Genomic_DNA"/>
</dbReference>
<gene>
    <name evidence="1" type="ORF">NBZ79_00605</name>
</gene>
<proteinExistence type="predicted"/>